<evidence type="ECO:0000259" key="1">
    <source>
        <dbReference type="Pfam" id="PF13577"/>
    </source>
</evidence>
<evidence type="ECO:0000313" key="3">
    <source>
        <dbReference type="Proteomes" id="UP001253463"/>
    </source>
</evidence>
<feature type="domain" description="SnoaL-like" evidence="1">
    <location>
        <begin position="15"/>
        <end position="139"/>
    </location>
</feature>
<reference evidence="2" key="1">
    <citation type="submission" date="2023-10" db="EMBL/GenBank/DDBJ databases">
        <authorList>
            <consortium name="PulseNet: The National Subtyping Network for Foodborne Disease Surveillance"/>
        </authorList>
    </citation>
    <scope>NUCLEOTIDE SEQUENCE</scope>
    <source>
        <strain evidence="2">PNUSAV004886</strain>
    </source>
</reference>
<dbReference type="InterPro" id="IPR037401">
    <property type="entry name" value="SnoaL-like"/>
</dbReference>
<dbReference type="Pfam" id="PF13577">
    <property type="entry name" value="SnoaL_4"/>
    <property type="match status" value="1"/>
</dbReference>
<evidence type="ECO:0000313" key="2">
    <source>
        <dbReference type="EMBL" id="ELN6931221.1"/>
    </source>
</evidence>
<dbReference type="EMBL" id="ABNSCA010000001">
    <property type="protein sequence ID" value="ELN6931221.1"/>
    <property type="molecule type" value="Genomic_DNA"/>
</dbReference>
<sequence>MGSNDIAMSAELRCQDNMAISLLVRNWFFAITTQRPTGKLLEMLAADFQLTFPEATLSNRDEFDHWYLGVREQFFDQQHLIRHLDIQWQSTTVAHLAIWVNWQARQRNRDLPFSRLLDFDALQHWQVVHEQGRWRIAHYQVVELKDNQERNS</sequence>
<dbReference type="AlphaFoldDB" id="A0AAI9G7R8"/>
<proteinExistence type="predicted"/>
<comment type="caution">
    <text evidence="2">The sequence shown here is derived from an EMBL/GenBank/DDBJ whole genome shotgun (WGS) entry which is preliminary data.</text>
</comment>
<gene>
    <name evidence="2" type="ORF">RZY48_000595</name>
</gene>
<name>A0AAI9G7R8_9VIBR</name>
<organism evidence="2 3">
    <name type="scientific">Vibrio navarrensis</name>
    <dbReference type="NCBI Taxonomy" id="29495"/>
    <lineage>
        <taxon>Bacteria</taxon>
        <taxon>Pseudomonadati</taxon>
        <taxon>Pseudomonadota</taxon>
        <taxon>Gammaproteobacteria</taxon>
        <taxon>Vibrionales</taxon>
        <taxon>Vibrionaceae</taxon>
        <taxon>Vibrio</taxon>
    </lineage>
</organism>
<dbReference type="InterPro" id="IPR032710">
    <property type="entry name" value="NTF2-like_dom_sf"/>
</dbReference>
<dbReference type="SUPFAM" id="SSF54427">
    <property type="entry name" value="NTF2-like"/>
    <property type="match status" value="1"/>
</dbReference>
<protein>
    <submittedName>
        <fullName evidence="2">Nuclear transport factor 2 family protein</fullName>
    </submittedName>
</protein>
<dbReference type="Proteomes" id="UP001253463">
    <property type="component" value="Unassembled WGS sequence"/>
</dbReference>
<accession>A0AAI9G7R8</accession>
<dbReference type="Gene3D" id="3.10.450.50">
    <property type="match status" value="1"/>
</dbReference>